<evidence type="ECO:0000256" key="2">
    <source>
        <dbReference type="ARBA" id="ARBA00022525"/>
    </source>
</evidence>
<dbReference type="SUPFAM" id="SSF50494">
    <property type="entry name" value="Trypsin-like serine proteases"/>
    <property type="match status" value="1"/>
</dbReference>
<feature type="signal peptide" evidence="9">
    <location>
        <begin position="1"/>
        <end position="21"/>
    </location>
</feature>
<protein>
    <recommendedName>
        <fullName evidence="10">Peptidase S1 domain-containing protein</fullName>
    </recommendedName>
</protein>
<keyword evidence="3" id="KW-0645">Protease</keyword>
<dbReference type="InterPro" id="IPR001254">
    <property type="entry name" value="Trypsin_dom"/>
</dbReference>
<evidence type="ECO:0000256" key="5">
    <source>
        <dbReference type="ARBA" id="ARBA00022801"/>
    </source>
</evidence>
<dbReference type="InterPro" id="IPR031986">
    <property type="entry name" value="GD_N"/>
</dbReference>
<evidence type="ECO:0000256" key="3">
    <source>
        <dbReference type="ARBA" id="ARBA00022670"/>
    </source>
</evidence>
<dbReference type="OrthoDB" id="6147874at2759"/>
<keyword evidence="12" id="KW-1185">Reference proteome</keyword>
<dbReference type="SMART" id="SM00020">
    <property type="entry name" value="Tryp_SPc"/>
    <property type="match status" value="1"/>
</dbReference>
<dbReference type="InterPro" id="IPR051333">
    <property type="entry name" value="CLIP_Serine_Protease"/>
</dbReference>
<dbReference type="CDD" id="cd00190">
    <property type="entry name" value="Tryp_SPc"/>
    <property type="match status" value="1"/>
</dbReference>
<dbReference type="InterPro" id="IPR043504">
    <property type="entry name" value="Peptidase_S1_PA_chymotrypsin"/>
</dbReference>
<dbReference type="Pfam" id="PF16030">
    <property type="entry name" value="GD_N"/>
    <property type="match status" value="1"/>
</dbReference>
<keyword evidence="7" id="KW-0865">Zymogen</keyword>
<dbReference type="GO" id="GO:0006508">
    <property type="term" value="P:proteolysis"/>
    <property type="evidence" value="ECO:0007669"/>
    <property type="project" value="UniProtKB-KW"/>
</dbReference>
<evidence type="ECO:0000256" key="9">
    <source>
        <dbReference type="SAM" id="SignalP"/>
    </source>
</evidence>
<dbReference type="Proteomes" id="UP000801492">
    <property type="component" value="Unassembled WGS sequence"/>
</dbReference>
<evidence type="ECO:0000313" key="11">
    <source>
        <dbReference type="EMBL" id="KAF2882838.1"/>
    </source>
</evidence>
<dbReference type="InterPro" id="IPR001314">
    <property type="entry name" value="Peptidase_S1A"/>
</dbReference>
<sequence length="453" mass="51476">MLLLTFFSISCFFLLTQQVNAESKFESPCPHLFLHEGACEEPDRWYGVIIILSETDLHGVWLQLTFDKPFMQLGNWFGEVATFDYKEYSIRNKTFYLKAAVPKIVRFYVKYNQFEAAPRLLSFRINAKTVCPEITSNSLMTTENNGSPISEGEENMRNINKLPEGVIIFPDDYRIKQKQPSKDDINAICGTVVANLNEFNTQDTYEGAFPWHAALHYARGNDLVYICGSSLVSKYHVLTAAHCVALQNSQQILNPKHLVVYLGKYYLRQFSRPAVQDRPVSEIILHPQYNPQTYANDIALVKFTAAAAITDYVRPICLWQDSLDFSSVLNKQGNVVGWGFDKTGKATEQLVQTKMSVVSQETCTSFSNFYYQFISSSTYCSKFKDGTSTCNGDSGSGMVFPTANSNRQNARWQLRGLVSISIALQTQFKCDISHYAVFTDIAKYLDWIRKSMK</sequence>
<comment type="subcellular location">
    <subcellularLocation>
        <location evidence="1">Secreted</location>
    </subcellularLocation>
</comment>
<dbReference type="FunFam" id="2.40.10.10:FF:000146">
    <property type="entry name" value="Serine protease 53"/>
    <property type="match status" value="1"/>
</dbReference>
<dbReference type="PRINTS" id="PR00722">
    <property type="entry name" value="CHYMOTRYPSIN"/>
</dbReference>
<dbReference type="Pfam" id="PF00089">
    <property type="entry name" value="Trypsin"/>
    <property type="match status" value="1"/>
</dbReference>
<dbReference type="GO" id="GO:0004252">
    <property type="term" value="F:serine-type endopeptidase activity"/>
    <property type="evidence" value="ECO:0007669"/>
    <property type="project" value="InterPro"/>
</dbReference>
<dbReference type="PANTHER" id="PTHR24260">
    <property type="match status" value="1"/>
</dbReference>
<dbReference type="InterPro" id="IPR018114">
    <property type="entry name" value="TRYPSIN_HIS"/>
</dbReference>
<feature type="chain" id="PRO_5035425249" description="Peptidase S1 domain-containing protein" evidence="9">
    <location>
        <begin position="22"/>
        <end position="453"/>
    </location>
</feature>
<reference evidence="11" key="1">
    <citation type="submission" date="2019-08" db="EMBL/GenBank/DDBJ databases">
        <title>The genome of the North American firefly Photinus pyralis.</title>
        <authorList>
            <consortium name="Photinus pyralis genome working group"/>
            <person name="Fallon T.R."/>
            <person name="Sander Lower S.E."/>
            <person name="Weng J.-K."/>
        </authorList>
    </citation>
    <scope>NUCLEOTIDE SEQUENCE</scope>
    <source>
        <strain evidence="11">TRF0915ILg1</strain>
        <tissue evidence="11">Whole body</tissue>
    </source>
</reference>
<gene>
    <name evidence="11" type="ORF">ILUMI_23350</name>
</gene>
<evidence type="ECO:0000313" key="12">
    <source>
        <dbReference type="Proteomes" id="UP000801492"/>
    </source>
</evidence>
<evidence type="ECO:0000256" key="8">
    <source>
        <dbReference type="ARBA" id="ARBA00023157"/>
    </source>
</evidence>
<evidence type="ECO:0000259" key="10">
    <source>
        <dbReference type="PROSITE" id="PS50240"/>
    </source>
</evidence>
<dbReference type="PANTHER" id="PTHR24260:SF143">
    <property type="entry name" value="SERINE PROTEASE GD-LIKE PROTEIN"/>
    <property type="match status" value="1"/>
</dbReference>
<evidence type="ECO:0000256" key="4">
    <source>
        <dbReference type="ARBA" id="ARBA00022729"/>
    </source>
</evidence>
<proteinExistence type="predicted"/>
<comment type="caution">
    <text evidence="11">The sequence shown here is derived from an EMBL/GenBank/DDBJ whole genome shotgun (WGS) entry which is preliminary data.</text>
</comment>
<evidence type="ECO:0000256" key="6">
    <source>
        <dbReference type="ARBA" id="ARBA00022825"/>
    </source>
</evidence>
<dbReference type="PROSITE" id="PS00134">
    <property type="entry name" value="TRYPSIN_HIS"/>
    <property type="match status" value="1"/>
</dbReference>
<keyword evidence="4 9" id="KW-0732">Signal</keyword>
<evidence type="ECO:0000256" key="7">
    <source>
        <dbReference type="ARBA" id="ARBA00023145"/>
    </source>
</evidence>
<keyword evidence="2" id="KW-0964">Secreted</keyword>
<dbReference type="Gene3D" id="2.40.10.10">
    <property type="entry name" value="Trypsin-like serine proteases"/>
    <property type="match status" value="2"/>
</dbReference>
<dbReference type="AlphaFoldDB" id="A0A8K0G1Z7"/>
<dbReference type="InterPro" id="IPR009003">
    <property type="entry name" value="Peptidase_S1_PA"/>
</dbReference>
<name>A0A8K0G1Z7_IGNLU</name>
<dbReference type="PROSITE" id="PS50240">
    <property type="entry name" value="TRYPSIN_DOM"/>
    <property type="match status" value="1"/>
</dbReference>
<keyword evidence="6" id="KW-0720">Serine protease</keyword>
<accession>A0A8K0G1Z7</accession>
<dbReference type="EMBL" id="VTPC01090587">
    <property type="protein sequence ID" value="KAF2882838.1"/>
    <property type="molecule type" value="Genomic_DNA"/>
</dbReference>
<organism evidence="11 12">
    <name type="scientific">Ignelater luminosus</name>
    <name type="common">Cucubano</name>
    <name type="synonym">Pyrophorus luminosus</name>
    <dbReference type="NCBI Taxonomy" id="2038154"/>
    <lineage>
        <taxon>Eukaryota</taxon>
        <taxon>Metazoa</taxon>
        <taxon>Ecdysozoa</taxon>
        <taxon>Arthropoda</taxon>
        <taxon>Hexapoda</taxon>
        <taxon>Insecta</taxon>
        <taxon>Pterygota</taxon>
        <taxon>Neoptera</taxon>
        <taxon>Endopterygota</taxon>
        <taxon>Coleoptera</taxon>
        <taxon>Polyphaga</taxon>
        <taxon>Elateriformia</taxon>
        <taxon>Elateroidea</taxon>
        <taxon>Elateridae</taxon>
        <taxon>Agrypninae</taxon>
        <taxon>Pyrophorini</taxon>
        <taxon>Ignelater</taxon>
    </lineage>
</organism>
<keyword evidence="5" id="KW-0378">Hydrolase</keyword>
<keyword evidence="8" id="KW-1015">Disulfide bond</keyword>
<feature type="domain" description="Peptidase S1" evidence="10">
    <location>
        <begin position="192"/>
        <end position="453"/>
    </location>
</feature>
<dbReference type="GO" id="GO:0005576">
    <property type="term" value="C:extracellular region"/>
    <property type="evidence" value="ECO:0007669"/>
    <property type="project" value="UniProtKB-SubCell"/>
</dbReference>
<evidence type="ECO:0000256" key="1">
    <source>
        <dbReference type="ARBA" id="ARBA00004613"/>
    </source>
</evidence>